<feature type="signal peptide" evidence="1">
    <location>
        <begin position="1"/>
        <end position="19"/>
    </location>
</feature>
<accession>A0ABU1B092</accession>
<proteinExistence type="predicted"/>
<sequence length="107" mass="12385">MRFITLLLMLFCFSVSTDADEAPHRPPIRIEQAIEKAKKHIQVHEIDVSAKRISSAKLIKNKKEDLGYFWFITWELDAKFDQELKPAGGQVFVSIYPDSRIEVTYGE</sequence>
<keyword evidence="1" id="KW-0732">Signal</keyword>
<dbReference type="EMBL" id="JARXHW010000204">
    <property type="protein sequence ID" value="MDQ8209821.1"/>
    <property type="molecule type" value="Genomic_DNA"/>
</dbReference>
<evidence type="ECO:0008006" key="4">
    <source>
        <dbReference type="Google" id="ProtNLM"/>
    </source>
</evidence>
<comment type="caution">
    <text evidence="2">The sequence shown here is derived from an EMBL/GenBank/DDBJ whole genome shotgun (WGS) entry which is preliminary data.</text>
</comment>
<keyword evidence="3" id="KW-1185">Reference proteome</keyword>
<feature type="chain" id="PRO_5046943145" description="PepSY domain-containing protein" evidence="1">
    <location>
        <begin position="20"/>
        <end position="107"/>
    </location>
</feature>
<dbReference type="RefSeq" id="WP_308952740.1">
    <property type="nucleotide sequence ID" value="NZ_JARXHW010000204.1"/>
</dbReference>
<organism evidence="2 3">
    <name type="scientific">Thalassobacterium maritimum</name>
    <dbReference type="NCBI Taxonomy" id="3041265"/>
    <lineage>
        <taxon>Bacteria</taxon>
        <taxon>Pseudomonadati</taxon>
        <taxon>Verrucomicrobiota</taxon>
        <taxon>Opitutia</taxon>
        <taxon>Puniceicoccales</taxon>
        <taxon>Coraliomargaritaceae</taxon>
        <taxon>Thalassobacterium</taxon>
    </lineage>
</organism>
<evidence type="ECO:0000256" key="1">
    <source>
        <dbReference type="SAM" id="SignalP"/>
    </source>
</evidence>
<evidence type="ECO:0000313" key="2">
    <source>
        <dbReference type="EMBL" id="MDQ8209821.1"/>
    </source>
</evidence>
<protein>
    <recommendedName>
        <fullName evidence="4">PepSY domain-containing protein</fullName>
    </recommendedName>
</protein>
<gene>
    <name evidence="2" type="ORF">QEH52_20040</name>
</gene>
<evidence type="ECO:0000313" key="3">
    <source>
        <dbReference type="Proteomes" id="UP001225316"/>
    </source>
</evidence>
<dbReference type="Proteomes" id="UP001225316">
    <property type="component" value="Unassembled WGS sequence"/>
</dbReference>
<reference evidence="2 3" key="1">
    <citation type="submission" date="2023-04" db="EMBL/GenBank/DDBJ databases">
        <title>A novel bacteria isolated from coastal sediment.</title>
        <authorList>
            <person name="Liu X.-J."/>
            <person name="Du Z.-J."/>
        </authorList>
    </citation>
    <scope>NUCLEOTIDE SEQUENCE [LARGE SCALE GENOMIC DNA]</scope>
    <source>
        <strain evidence="2 3">SDUM461003</strain>
    </source>
</reference>
<name>A0ABU1B092_9BACT</name>